<feature type="repeat" description="ANK" evidence="3">
    <location>
        <begin position="191"/>
        <end position="223"/>
    </location>
</feature>
<keyword evidence="2 3" id="KW-0040">ANK repeat</keyword>
<keyword evidence="1" id="KW-0677">Repeat</keyword>
<dbReference type="OrthoDB" id="9995210at2759"/>
<feature type="repeat" description="ANK" evidence="3">
    <location>
        <begin position="129"/>
        <end position="157"/>
    </location>
</feature>
<dbReference type="Proteomes" id="UP000515135">
    <property type="component" value="Unplaced"/>
</dbReference>
<dbReference type="PROSITE" id="PS50088">
    <property type="entry name" value="ANK_REPEAT"/>
    <property type="match status" value="3"/>
</dbReference>
<dbReference type="GO" id="GO:0070531">
    <property type="term" value="C:BRCA1-A complex"/>
    <property type="evidence" value="ECO:0007669"/>
    <property type="project" value="TreeGrafter"/>
</dbReference>
<dbReference type="InterPro" id="IPR002110">
    <property type="entry name" value="Ankyrin_rpt"/>
</dbReference>
<keyword evidence="4" id="KW-1185">Reference proteome</keyword>
<sequence length="248" mass="27753">MGERPTAFRQRKLSSLVYDEDEVEELWAAVDSGNFGQVRKLSRGELELDRVYGEKAFNFLWQAGLRNHLDIVRELIRAGADVNWRQPTTGDTLLMFAVKMQKEELVCTLLEECDPPSDVNLPNSCFELPLHAAVEAGNVDLVQILLQSRAKVNFKNIDGDTPLHYAVKRESKEIASILLDSGCRSDIANDEGQTCLHLAAMKNNMDLVQLLVKAGCSARTRDKAKKVPQDYATDTAIVDYLDMQPAID</sequence>
<dbReference type="AlphaFoldDB" id="A0A6P5AQR6"/>
<dbReference type="PANTHER" id="PTHR24171">
    <property type="entry name" value="ANKYRIN REPEAT DOMAIN-CONTAINING PROTEIN 39-RELATED"/>
    <property type="match status" value="1"/>
</dbReference>
<evidence type="ECO:0000256" key="1">
    <source>
        <dbReference type="ARBA" id="ARBA00022737"/>
    </source>
</evidence>
<dbReference type="Pfam" id="PF12796">
    <property type="entry name" value="Ank_2"/>
    <property type="match status" value="2"/>
</dbReference>
<evidence type="ECO:0000256" key="2">
    <source>
        <dbReference type="ARBA" id="ARBA00023043"/>
    </source>
</evidence>
<dbReference type="RefSeq" id="XP_019645427.1">
    <property type="nucleotide sequence ID" value="XM_019789868.1"/>
</dbReference>
<dbReference type="PROSITE" id="PS50297">
    <property type="entry name" value="ANK_REP_REGION"/>
    <property type="match status" value="3"/>
</dbReference>
<evidence type="ECO:0000313" key="5">
    <source>
        <dbReference type="RefSeq" id="XP_019645427.1"/>
    </source>
</evidence>
<accession>A0A6P5AQR6</accession>
<proteinExistence type="predicted"/>
<evidence type="ECO:0000313" key="4">
    <source>
        <dbReference type="Proteomes" id="UP000515135"/>
    </source>
</evidence>
<dbReference type="GO" id="GO:0085020">
    <property type="term" value="P:protein K6-linked ubiquitination"/>
    <property type="evidence" value="ECO:0007669"/>
    <property type="project" value="TreeGrafter"/>
</dbReference>
<organism evidence="4 5">
    <name type="scientific">Branchiostoma belcheri</name>
    <name type="common">Amphioxus</name>
    <dbReference type="NCBI Taxonomy" id="7741"/>
    <lineage>
        <taxon>Eukaryota</taxon>
        <taxon>Metazoa</taxon>
        <taxon>Chordata</taxon>
        <taxon>Cephalochordata</taxon>
        <taxon>Leptocardii</taxon>
        <taxon>Amphioxiformes</taxon>
        <taxon>Branchiostomatidae</taxon>
        <taxon>Branchiostoma</taxon>
    </lineage>
</organism>
<dbReference type="PANTHER" id="PTHR24171:SF8">
    <property type="entry name" value="BRCA1-ASSOCIATED RING DOMAIN PROTEIN 1"/>
    <property type="match status" value="1"/>
</dbReference>
<reference evidence="5" key="1">
    <citation type="submission" date="2025-08" db="UniProtKB">
        <authorList>
            <consortium name="RefSeq"/>
        </authorList>
    </citation>
    <scope>IDENTIFICATION</scope>
    <source>
        <tissue evidence="5">Gonad</tissue>
    </source>
</reference>
<dbReference type="SUPFAM" id="SSF48403">
    <property type="entry name" value="Ankyrin repeat"/>
    <property type="match status" value="1"/>
</dbReference>
<dbReference type="InterPro" id="IPR036770">
    <property type="entry name" value="Ankyrin_rpt-contain_sf"/>
</dbReference>
<dbReference type="KEGG" id="bbel:109486163"/>
<feature type="repeat" description="ANK" evidence="3">
    <location>
        <begin position="158"/>
        <end position="190"/>
    </location>
</feature>
<dbReference type="GO" id="GO:0004842">
    <property type="term" value="F:ubiquitin-protein transferase activity"/>
    <property type="evidence" value="ECO:0007669"/>
    <property type="project" value="TreeGrafter"/>
</dbReference>
<protein>
    <submittedName>
        <fullName evidence="5">Uncharacterized protein LOC109486163</fullName>
    </submittedName>
</protein>
<evidence type="ECO:0000256" key="3">
    <source>
        <dbReference type="PROSITE-ProRule" id="PRU00023"/>
    </source>
</evidence>
<dbReference type="Gene3D" id="1.25.40.20">
    <property type="entry name" value="Ankyrin repeat-containing domain"/>
    <property type="match status" value="1"/>
</dbReference>
<name>A0A6P5AQR6_BRABE</name>
<dbReference type="GeneID" id="109486163"/>
<gene>
    <name evidence="5" type="primary">LOC109486163</name>
</gene>
<dbReference type="GO" id="GO:0031436">
    <property type="term" value="C:BRCA1-BARD1 complex"/>
    <property type="evidence" value="ECO:0007669"/>
    <property type="project" value="TreeGrafter"/>
</dbReference>
<dbReference type="SMART" id="SM00248">
    <property type="entry name" value="ANK"/>
    <property type="match status" value="5"/>
</dbReference>